<keyword evidence="5" id="KW-1185">Reference proteome</keyword>
<dbReference type="Proteomes" id="UP001501666">
    <property type="component" value="Unassembled WGS sequence"/>
</dbReference>
<dbReference type="RefSeq" id="WP_346149971.1">
    <property type="nucleotide sequence ID" value="NZ_BAAATE010000014.1"/>
</dbReference>
<dbReference type="Gene3D" id="3.40.630.30">
    <property type="match status" value="1"/>
</dbReference>
<dbReference type="SUPFAM" id="SSF55729">
    <property type="entry name" value="Acyl-CoA N-acyltransferases (Nat)"/>
    <property type="match status" value="1"/>
</dbReference>
<sequence length="183" mass="20069">MPYKSHVAPVSWMSAEQAAAWHAVVAASIEHDLPGESAPTPEQVHARLTTAAPDGRRLFWLAAEDDGAVVGVAGLRLFTGQGRDHLAELELHVRPDRRRRGVGSHLLTTAIFAVQVERRRGLLTSAVADGPGDAFCAARGFLRRLTLSHVPLDVARADDSTVNRRLGFLPYRRTHEYRLDVTP</sequence>
<gene>
    <name evidence="4" type="ORF">GCM10010412_052340</name>
</gene>
<evidence type="ECO:0000256" key="2">
    <source>
        <dbReference type="ARBA" id="ARBA00023315"/>
    </source>
</evidence>
<evidence type="ECO:0000313" key="4">
    <source>
        <dbReference type="EMBL" id="GAA2672357.1"/>
    </source>
</evidence>
<reference evidence="4 5" key="1">
    <citation type="journal article" date="2019" name="Int. J. Syst. Evol. Microbiol.">
        <title>The Global Catalogue of Microorganisms (GCM) 10K type strain sequencing project: providing services to taxonomists for standard genome sequencing and annotation.</title>
        <authorList>
            <consortium name="The Broad Institute Genomics Platform"/>
            <consortium name="The Broad Institute Genome Sequencing Center for Infectious Disease"/>
            <person name="Wu L."/>
            <person name="Ma J."/>
        </authorList>
    </citation>
    <scope>NUCLEOTIDE SEQUENCE [LARGE SCALE GENOMIC DNA]</scope>
    <source>
        <strain evidence="4 5">JCM 6835</strain>
    </source>
</reference>
<protein>
    <recommendedName>
        <fullName evidence="3">N-acetyltransferase domain-containing protein</fullName>
    </recommendedName>
</protein>
<evidence type="ECO:0000259" key="3">
    <source>
        <dbReference type="PROSITE" id="PS51186"/>
    </source>
</evidence>
<feature type="domain" description="N-acetyltransferase" evidence="3">
    <location>
        <begin position="5"/>
        <end position="183"/>
    </location>
</feature>
<evidence type="ECO:0000256" key="1">
    <source>
        <dbReference type="ARBA" id="ARBA00022679"/>
    </source>
</evidence>
<dbReference type="CDD" id="cd04301">
    <property type="entry name" value="NAT_SF"/>
    <property type="match status" value="1"/>
</dbReference>
<dbReference type="Pfam" id="PF00583">
    <property type="entry name" value="Acetyltransf_1"/>
    <property type="match status" value="1"/>
</dbReference>
<accession>A0ABN3SAW1</accession>
<dbReference type="InterPro" id="IPR000182">
    <property type="entry name" value="GNAT_dom"/>
</dbReference>
<keyword evidence="1" id="KW-0808">Transferase</keyword>
<dbReference type="EMBL" id="BAAATE010000014">
    <property type="protein sequence ID" value="GAA2672357.1"/>
    <property type="molecule type" value="Genomic_DNA"/>
</dbReference>
<comment type="caution">
    <text evidence="4">The sequence shown here is derived from an EMBL/GenBank/DDBJ whole genome shotgun (WGS) entry which is preliminary data.</text>
</comment>
<dbReference type="PANTHER" id="PTHR43877:SF1">
    <property type="entry name" value="ACETYLTRANSFERASE"/>
    <property type="match status" value="1"/>
</dbReference>
<proteinExistence type="predicted"/>
<dbReference type="PROSITE" id="PS51186">
    <property type="entry name" value="GNAT"/>
    <property type="match status" value="1"/>
</dbReference>
<organism evidence="4 5">
    <name type="scientific">Nonomuraea recticatena</name>
    <dbReference type="NCBI Taxonomy" id="46178"/>
    <lineage>
        <taxon>Bacteria</taxon>
        <taxon>Bacillati</taxon>
        <taxon>Actinomycetota</taxon>
        <taxon>Actinomycetes</taxon>
        <taxon>Streptosporangiales</taxon>
        <taxon>Streptosporangiaceae</taxon>
        <taxon>Nonomuraea</taxon>
    </lineage>
</organism>
<dbReference type="InterPro" id="IPR016181">
    <property type="entry name" value="Acyl_CoA_acyltransferase"/>
</dbReference>
<dbReference type="PANTHER" id="PTHR43877">
    <property type="entry name" value="AMINOALKYLPHOSPHONATE N-ACETYLTRANSFERASE-RELATED-RELATED"/>
    <property type="match status" value="1"/>
</dbReference>
<name>A0ABN3SAW1_9ACTN</name>
<evidence type="ECO:0000313" key="5">
    <source>
        <dbReference type="Proteomes" id="UP001501666"/>
    </source>
</evidence>
<keyword evidence="2" id="KW-0012">Acyltransferase</keyword>
<dbReference type="InterPro" id="IPR050832">
    <property type="entry name" value="Bact_Acetyltransf"/>
</dbReference>